<evidence type="ECO:0000313" key="6">
    <source>
        <dbReference type="EMBL" id="KSA03898.1"/>
    </source>
</evidence>
<dbReference type="InterPro" id="IPR027124">
    <property type="entry name" value="Swc5/CFDP1/2"/>
</dbReference>
<feature type="domain" description="BCNT-C" evidence="5">
    <location>
        <begin position="247"/>
        <end position="326"/>
    </location>
</feature>
<feature type="region of interest" description="Disordered" evidence="4">
    <location>
        <begin position="121"/>
        <end position="176"/>
    </location>
</feature>
<name>A0A0V1Q6B2_9ASCO</name>
<feature type="region of interest" description="Disordered" evidence="4">
    <location>
        <begin position="1"/>
        <end position="101"/>
    </location>
</feature>
<dbReference type="PANTHER" id="PTHR48407:SF1">
    <property type="entry name" value="CRANIOFACIAL DEVELOPMENT PROTEIN 1"/>
    <property type="match status" value="1"/>
</dbReference>
<comment type="caution">
    <text evidence="6">The sequence shown here is derived from an EMBL/GenBank/DDBJ whole genome shotgun (WGS) entry which is preliminary data.</text>
</comment>
<organism evidence="6 7">
    <name type="scientific">Debaryomyces fabryi</name>
    <dbReference type="NCBI Taxonomy" id="58627"/>
    <lineage>
        <taxon>Eukaryota</taxon>
        <taxon>Fungi</taxon>
        <taxon>Dikarya</taxon>
        <taxon>Ascomycota</taxon>
        <taxon>Saccharomycotina</taxon>
        <taxon>Pichiomycetes</taxon>
        <taxon>Debaryomycetaceae</taxon>
        <taxon>Debaryomyces</taxon>
    </lineage>
</organism>
<dbReference type="InterPro" id="IPR011421">
    <property type="entry name" value="BCNT-C"/>
</dbReference>
<feature type="compositionally biased region" description="Polar residues" evidence="4">
    <location>
        <begin position="67"/>
        <end position="76"/>
    </location>
</feature>
<feature type="compositionally biased region" description="Acidic residues" evidence="4">
    <location>
        <begin position="30"/>
        <end position="44"/>
    </location>
</feature>
<evidence type="ECO:0000259" key="5">
    <source>
        <dbReference type="PROSITE" id="PS51279"/>
    </source>
</evidence>
<reference evidence="6 7" key="1">
    <citation type="submission" date="2015-11" db="EMBL/GenBank/DDBJ databases">
        <title>The genome of Debaryomyces fabryi.</title>
        <authorList>
            <person name="Tafer H."/>
            <person name="Lopandic K."/>
        </authorList>
    </citation>
    <scope>NUCLEOTIDE SEQUENCE [LARGE SCALE GENOMIC DNA]</scope>
    <source>
        <strain evidence="6 7">CBS 789</strain>
    </source>
</reference>
<feature type="compositionally biased region" description="Basic and acidic residues" evidence="4">
    <location>
        <begin position="18"/>
        <end position="29"/>
    </location>
</feature>
<evidence type="ECO:0000256" key="1">
    <source>
        <dbReference type="ARBA" id="ARBA00010465"/>
    </source>
</evidence>
<feature type="compositionally biased region" description="Basic and acidic residues" evidence="4">
    <location>
        <begin position="154"/>
        <end position="168"/>
    </location>
</feature>
<keyword evidence="7" id="KW-1185">Reference proteome</keyword>
<dbReference type="AlphaFoldDB" id="A0A0V1Q6B2"/>
<dbReference type="RefSeq" id="XP_015470000.1">
    <property type="nucleotide sequence ID" value="XM_015609183.1"/>
</dbReference>
<dbReference type="PANTHER" id="PTHR48407">
    <property type="entry name" value="CRANIOFACIAL DEVELOPMENT PROTEIN 1"/>
    <property type="match status" value="1"/>
</dbReference>
<accession>A0A0V1Q6B2</accession>
<dbReference type="Pfam" id="PF07572">
    <property type="entry name" value="BCNT"/>
    <property type="match status" value="1"/>
</dbReference>
<protein>
    <recommendedName>
        <fullName evidence="2">SWR1-complex protein 5</fullName>
    </recommendedName>
</protein>
<feature type="compositionally biased region" description="Acidic residues" evidence="4">
    <location>
        <begin position="52"/>
        <end position="61"/>
    </location>
</feature>
<sequence length="336" mass="38605">MSKQKAARTNEIPNKGKQPIDEGSVKKSDIEDEEYDEEEDEDYDPEAKVEEEKEASEEESDHEAQPDYSSIENATLQDRLIKTRSQRHQEKYGPNTGINQIRQGLIKTDDVSQNIDVDAIFNDLQRKSKSGTPDDWKTSIEKEESQNESNNRNPKHDTNTISDDKPQEDNSLNPQKVKIESSYTFAGKVITESKLVDADSAEAKAYFNSTKGITANKTDNSTVTRSFVPVIRTIPGTSEPTELRIKLKRPSLIDKFLSTYGNKKQKLSTLEKSRLDWASFVDKKKLKDDLSMHNKGGYLDKQEFLGRLQDKRDEHYQKAKEEERKRQWQLQQQLSL</sequence>
<proteinExistence type="inferred from homology"/>
<comment type="function">
    <text evidence="3">Component of the SWR1 complex which mediates the ATP-dependent exchange of histone H2A for the H2A variant HZT1 leading to transcriptional regulation of selected genes by chromatin remodeling. Involved in chromosome stability.</text>
</comment>
<feature type="compositionally biased region" description="Basic and acidic residues" evidence="4">
    <location>
        <begin position="132"/>
        <end position="145"/>
    </location>
</feature>
<dbReference type="OrthoDB" id="445677at2759"/>
<evidence type="ECO:0000256" key="2">
    <source>
        <dbReference type="ARBA" id="ARBA00019138"/>
    </source>
</evidence>
<dbReference type="Proteomes" id="UP000054251">
    <property type="component" value="Unassembled WGS sequence"/>
</dbReference>
<dbReference type="GO" id="GO:0000812">
    <property type="term" value="C:Swr1 complex"/>
    <property type="evidence" value="ECO:0007669"/>
    <property type="project" value="TreeGrafter"/>
</dbReference>
<evidence type="ECO:0000256" key="3">
    <source>
        <dbReference type="ARBA" id="ARBA00025222"/>
    </source>
</evidence>
<dbReference type="PROSITE" id="PS51279">
    <property type="entry name" value="BCNT_C"/>
    <property type="match status" value="1"/>
</dbReference>
<evidence type="ECO:0000313" key="7">
    <source>
        <dbReference type="Proteomes" id="UP000054251"/>
    </source>
</evidence>
<gene>
    <name evidence="6" type="ORF">AC631_00353</name>
</gene>
<dbReference type="EMBL" id="LMYN01000004">
    <property type="protein sequence ID" value="KSA03898.1"/>
    <property type="molecule type" value="Genomic_DNA"/>
</dbReference>
<evidence type="ECO:0000256" key="4">
    <source>
        <dbReference type="SAM" id="MobiDB-lite"/>
    </source>
</evidence>
<comment type="similarity">
    <text evidence="1">Belongs to the SWC5 family.</text>
</comment>
<dbReference type="GeneID" id="26837362"/>